<feature type="transmembrane region" description="Helical" evidence="1">
    <location>
        <begin position="45"/>
        <end position="68"/>
    </location>
</feature>
<keyword evidence="3" id="KW-1185">Reference proteome</keyword>
<keyword evidence="1" id="KW-0472">Membrane</keyword>
<dbReference type="PANTHER" id="PTHR36443">
    <property type="entry name" value="BSR5223 PROTEIN"/>
    <property type="match status" value="1"/>
</dbReference>
<name>A0A3A9KVA8_9BACI</name>
<accession>A0A3A9KVA8</accession>
<evidence type="ECO:0000256" key="1">
    <source>
        <dbReference type="SAM" id="Phobius"/>
    </source>
</evidence>
<evidence type="ECO:0000313" key="3">
    <source>
        <dbReference type="Proteomes" id="UP000281498"/>
    </source>
</evidence>
<comment type="caution">
    <text evidence="2">The sequence shown here is derived from an EMBL/GenBank/DDBJ whole genome shotgun (WGS) entry which is preliminary data.</text>
</comment>
<gene>
    <name evidence="2" type="ORF">CR203_00440</name>
</gene>
<reference evidence="2 3" key="1">
    <citation type="submission" date="2017-10" db="EMBL/GenBank/DDBJ databases">
        <title>Bacillus sp. nov., a halophilic bacterium isolated from a Keqin Lake.</title>
        <authorList>
            <person name="Wang H."/>
        </authorList>
    </citation>
    <scope>NUCLEOTIDE SEQUENCE [LARGE SCALE GENOMIC DNA]</scope>
    <source>
        <strain evidence="2 3">KCTC 13187</strain>
    </source>
</reference>
<dbReference type="PANTHER" id="PTHR36443:SF1">
    <property type="entry name" value="BSR5223 PROTEIN"/>
    <property type="match status" value="1"/>
</dbReference>
<evidence type="ECO:0000313" key="2">
    <source>
        <dbReference type="EMBL" id="RKL68556.1"/>
    </source>
</evidence>
<keyword evidence="1" id="KW-0812">Transmembrane</keyword>
<dbReference type="RefSeq" id="WP_110936805.1">
    <property type="nucleotide sequence ID" value="NZ_KZ614146.1"/>
</dbReference>
<sequence>MSQLPKMLISLGIILIIVGIIWQLGGKYLSLGKLPGDIIIRGKNSTFYFPIVTSIVISIVASLILYVIGRLR</sequence>
<organism evidence="2 3">
    <name type="scientific">Salipaludibacillus neizhouensis</name>
    <dbReference type="NCBI Taxonomy" id="885475"/>
    <lineage>
        <taxon>Bacteria</taxon>
        <taxon>Bacillati</taxon>
        <taxon>Bacillota</taxon>
        <taxon>Bacilli</taxon>
        <taxon>Bacillales</taxon>
        <taxon>Bacillaceae</taxon>
    </lineage>
</organism>
<evidence type="ECO:0008006" key="4">
    <source>
        <dbReference type="Google" id="ProtNLM"/>
    </source>
</evidence>
<keyword evidence="1" id="KW-1133">Transmembrane helix</keyword>
<dbReference type="Pfam" id="PF11146">
    <property type="entry name" value="DUF2905"/>
    <property type="match status" value="1"/>
</dbReference>
<dbReference type="AlphaFoldDB" id="A0A3A9KVA8"/>
<protein>
    <recommendedName>
        <fullName evidence="4">DUF2905 domain-containing protein</fullName>
    </recommendedName>
</protein>
<feature type="transmembrane region" description="Helical" evidence="1">
    <location>
        <begin position="7"/>
        <end position="25"/>
    </location>
</feature>
<dbReference type="InterPro" id="IPR021320">
    <property type="entry name" value="DUF2905"/>
</dbReference>
<dbReference type="EMBL" id="PDOE01000001">
    <property type="protein sequence ID" value="RKL68556.1"/>
    <property type="molecule type" value="Genomic_DNA"/>
</dbReference>
<dbReference type="Proteomes" id="UP000281498">
    <property type="component" value="Unassembled WGS sequence"/>
</dbReference>
<proteinExistence type="predicted"/>